<dbReference type="AlphaFoldDB" id="F5YCL3"/>
<dbReference type="InterPro" id="IPR042518">
    <property type="entry name" value="SirC_C"/>
</dbReference>
<dbReference type="Gene3D" id="1.10.8.610">
    <property type="entry name" value="SirC, precorrin-2 dehydrogenase, C-terminal helical domain-like"/>
    <property type="match status" value="1"/>
</dbReference>
<dbReference type="PANTHER" id="PTHR35330">
    <property type="entry name" value="SIROHEME BIOSYNTHESIS PROTEIN MET8"/>
    <property type="match status" value="1"/>
</dbReference>
<dbReference type="SUPFAM" id="SSF51735">
    <property type="entry name" value="NAD(P)-binding Rossmann-fold domains"/>
    <property type="match status" value="1"/>
</dbReference>
<dbReference type="KEGG" id="taz:TREAZ_1740"/>
<dbReference type="eggNOG" id="COG1648">
    <property type="taxonomic scope" value="Bacteria"/>
</dbReference>
<keyword evidence="7" id="KW-0489">Methyltransferase</keyword>
<name>F5YCL3_LEAAZ</name>
<sequence length="193" mass="21213">MAHFPLFINLEKLPCAVIGGGPVAVRKIQTLLDFGATVIAIASDASDLLEALALEDAVTVLKRPYSGPEDIRGMRLVIAATSDKVINHRVSTDAQALGIPVNVADDPSACTFFFPAIVRRGDLVTGLSSSGHCPRFTARLKEELEEEWPEDWAEELQFLGEERRRLRKAQGPEKTLPVIDELITRMLRGEKIP</sequence>
<dbReference type="OrthoDB" id="9773765at2"/>
<dbReference type="EC" id="1.3.1.76" evidence="2"/>
<dbReference type="GO" id="GO:0019354">
    <property type="term" value="P:siroheme biosynthetic process"/>
    <property type="evidence" value="ECO:0007669"/>
    <property type="project" value="UniProtKB-UniPathway"/>
</dbReference>
<dbReference type="GO" id="GO:0008168">
    <property type="term" value="F:methyltransferase activity"/>
    <property type="evidence" value="ECO:0007669"/>
    <property type="project" value="UniProtKB-KW"/>
</dbReference>
<evidence type="ECO:0000256" key="1">
    <source>
        <dbReference type="ARBA" id="ARBA00005010"/>
    </source>
</evidence>
<dbReference type="GO" id="GO:0043115">
    <property type="term" value="F:precorrin-2 dehydrogenase activity"/>
    <property type="evidence" value="ECO:0007669"/>
    <property type="project" value="UniProtKB-EC"/>
</dbReference>
<evidence type="ECO:0000256" key="6">
    <source>
        <dbReference type="ARBA" id="ARBA00047561"/>
    </source>
</evidence>
<dbReference type="GO" id="GO:0032259">
    <property type="term" value="P:methylation"/>
    <property type="evidence" value="ECO:0007669"/>
    <property type="project" value="UniProtKB-KW"/>
</dbReference>
<protein>
    <recommendedName>
        <fullName evidence="2">precorrin-2 dehydrogenase</fullName>
        <ecNumber evidence="2">1.3.1.76</ecNumber>
    </recommendedName>
</protein>
<keyword evidence="4" id="KW-0520">NAD</keyword>
<dbReference type="FunCoup" id="F5YCL3">
    <property type="interactions" value="86"/>
</dbReference>
<proteinExistence type="predicted"/>
<comment type="catalytic activity">
    <reaction evidence="6">
        <text>precorrin-2 + NAD(+) = sirohydrochlorin + NADH + 2 H(+)</text>
        <dbReference type="Rhea" id="RHEA:15613"/>
        <dbReference type="ChEBI" id="CHEBI:15378"/>
        <dbReference type="ChEBI" id="CHEBI:57540"/>
        <dbReference type="ChEBI" id="CHEBI:57945"/>
        <dbReference type="ChEBI" id="CHEBI:58351"/>
        <dbReference type="ChEBI" id="CHEBI:58827"/>
        <dbReference type="EC" id="1.3.1.76"/>
    </reaction>
</comment>
<dbReference type="UniPathway" id="UPA00262">
    <property type="reaction ID" value="UER00222"/>
</dbReference>
<evidence type="ECO:0000256" key="2">
    <source>
        <dbReference type="ARBA" id="ARBA00012400"/>
    </source>
</evidence>
<dbReference type="PANTHER" id="PTHR35330:SF1">
    <property type="entry name" value="SIROHEME BIOSYNTHESIS PROTEIN MET8"/>
    <property type="match status" value="1"/>
</dbReference>
<dbReference type="RefSeq" id="WP_015710284.1">
    <property type="nucleotide sequence ID" value="NC_015577.1"/>
</dbReference>
<dbReference type="Gene3D" id="3.40.50.720">
    <property type="entry name" value="NAD(P)-binding Rossmann-like Domain"/>
    <property type="match status" value="1"/>
</dbReference>
<dbReference type="NCBIfam" id="TIGR01470">
    <property type="entry name" value="cysG_Nterm"/>
    <property type="match status" value="1"/>
</dbReference>
<organism evidence="7 8">
    <name type="scientific">Leadbettera azotonutricia (strain ATCC BAA-888 / DSM 13862 / ZAS-9)</name>
    <name type="common">Treponema azotonutricium</name>
    <dbReference type="NCBI Taxonomy" id="545695"/>
    <lineage>
        <taxon>Bacteria</taxon>
        <taxon>Pseudomonadati</taxon>
        <taxon>Spirochaetota</taxon>
        <taxon>Spirochaetia</taxon>
        <taxon>Spirochaetales</taxon>
        <taxon>Breznakiellaceae</taxon>
        <taxon>Leadbettera</taxon>
    </lineage>
</organism>
<keyword evidence="3 7" id="KW-0560">Oxidoreductase</keyword>
<reference evidence="8" key="1">
    <citation type="submission" date="2009-12" db="EMBL/GenBank/DDBJ databases">
        <title>Complete sequence of Treponema azotonutricium strain ZAS-9.</title>
        <authorList>
            <person name="Tetu S.G."/>
            <person name="Matson E."/>
            <person name="Ren Q."/>
            <person name="Seshadri R."/>
            <person name="Elbourne L."/>
            <person name="Hassan K.A."/>
            <person name="Durkin A."/>
            <person name="Radune D."/>
            <person name="Mohamoud Y."/>
            <person name="Shay R."/>
            <person name="Jin S."/>
            <person name="Zhang X."/>
            <person name="Lucey K."/>
            <person name="Ballor N.R."/>
            <person name="Ottesen E."/>
            <person name="Rosenthal R."/>
            <person name="Allen A."/>
            <person name="Leadbetter J.R."/>
            <person name="Paulsen I.T."/>
        </authorList>
    </citation>
    <scope>NUCLEOTIDE SEQUENCE [LARGE SCALE GENOMIC DNA]</scope>
    <source>
        <strain evidence="8">ATCC BAA-888 / DSM 13862 / ZAS-9</strain>
    </source>
</reference>
<dbReference type="InterPro" id="IPR006367">
    <property type="entry name" value="Sirohaem_synthase_N"/>
</dbReference>
<keyword evidence="8" id="KW-1185">Reference proteome</keyword>
<dbReference type="InterPro" id="IPR028161">
    <property type="entry name" value="Met8-like"/>
</dbReference>
<dbReference type="InterPro" id="IPR036291">
    <property type="entry name" value="NAD(P)-bd_dom_sf"/>
</dbReference>
<reference evidence="7 8" key="2">
    <citation type="journal article" date="2011" name="ISME J.">
        <title>RNA-seq reveals cooperative metabolic interactions between two termite-gut spirochete species in co-culture.</title>
        <authorList>
            <person name="Rosenthal A.Z."/>
            <person name="Matson E.G."/>
            <person name="Eldar A."/>
            <person name="Leadbetter J.R."/>
        </authorList>
    </citation>
    <scope>NUCLEOTIDE SEQUENCE [LARGE SCALE GENOMIC DNA]</scope>
    <source>
        <strain evidence="8">ATCC BAA-888 / DSM 13862 / ZAS-9</strain>
    </source>
</reference>
<dbReference type="GO" id="GO:0004325">
    <property type="term" value="F:ferrochelatase activity"/>
    <property type="evidence" value="ECO:0007669"/>
    <property type="project" value="InterPro"/>
</dbReference>
<keyword evidence="7" id="KW-0808">Transferase</keyword>
<evidence type="ECO:0000256" key="4">
    <source>
        <dbReference type="ARBA" id="ARBA00023027"/>
    </source>
</evidence>
<evidence type="ECO:0000256" key="3">
    <source>
        <dbReference type="ARBA" id="ARBA00023002"/>
    </source>
</evidence>
<dbReference type="SUPFAM" id="SSF75615">
    <property type="entry name" value="Siroheme synthase middle domains-like"/>
    <property type="match status" value="1"/>
</dbReference>
<accession>F5YCL3</accession>
<dbReference type="InParanoid" id="F5YCL3"/>
<gene>
    <name evidence="7" type="ordered locus">TREAZ_1740</name>
</gene>
<keyword evidence="7" id="KW-0456">Lyase</keyword>
<dbReference type="STRING" id="545695.TREAZ_1740"/>
<dbReference type="Pfam" id="PF13241">
    <property type="entry name" value="NAD_binding_7"/>
    <property type="match status" value="1"/>
</dbReference>
<evidence type="ECO:0000256" key="5">
    <source>
        <dbReference type="ARBA" id="ARBA00023244"/>
    </source>
</evidence>
<dbReference type="EMBL" id="CP001841">
    <property type="protein sequence ID" value="AEF81492.1"/>
    <property type="molecule type" value="Genomic_DNA"/>
</dbReference>
<comment type="pathway">
    <text evidence="1">Porphyrin-containing compound metabolism; siroheme biosynthesis; sirohydrochlorin from precorrin-2: step 1/1.</text>
</comment>
<evidence type="ECO:0000313" key="7">
    <source>
        <dbReference type="EMBL" id="AEF81492.1"/>
    </source>
</evidence>
<dbReference type="Proteomes" id="UP000009222">
    <property type="component" value="Chromosome"/>
</dbReference>
<dbReference type="HOGENOM" id="CLU_011276_8_1_12"/>
<keyword evidence="5" id="KW-0627">Porphyrin biosynthesis</keyword>
<evidence type="ECO:0000313" key="8">
    <source>
        <dbReference type="Proteomes" id="UP000009222"/>
    </source>
</evidence>